<dbReference type="GO" id="GO:0004497">
    <property type="term" value="F:monooxygenase activity"/>
    <property type="evidence" value="ECO:0007669"/>
    <property type="project" value="UniProtKB-KW"/>
</dbReference>
<evidence type="ECO:0000256" key="1">
    <source>
        <dbReference type="ARBA" id="ARBA00001971"/>
    </source>
</evidence>
<dbReference type="InterPro" id="IPR036396">
    <property type="entry name" value="Cyt_P450_sf"/>
</dbReference>
<evidence type="ECO:0000256" key="8">
    <source>
        <dbReference type="PIRSR" id="PIRSR602401-1"/>
    </source>
</evidence>
<evidence type="ECO:0000313" key="12">
    <source>
        <dbReference type="RefSeq" id="XP_033530090.1"/>
    </source>
</evidence>
<evidence type="ECO:0000256" key="7">
    <source>
        <dbReference type="ARBA" id="ARBA00023033"/>
    </source>
</evidence>
<evidence type="ECO:0000256" key="9">
    <source>
        <dbReference type="RuleBase" id="RU000461"/>
    </source>
</evidence>
<reference evidence="12" key="2">
    <citation type="submission" date="2020-04" db="EMBL/GenBank/DDBJ databases">
        <authorList>
            <consortium name="NCBI Genome Project"/>
        </authorList>
    </citation>
    <scope>NUCLEOTIDE SEQUENCE</scope>
    <source>
        <strain evidence="12">CBS 781.70</strain>
    </source>
</reference>
<gene>
    <name evidence="10 12" type="ORF">P152DRAFT_462452</name>
</gene>
<dbReference type="Proteomes" id="UP000504638">
    <property type="component" value="Unplaced"/>
</dbReference>
<dbReference type="Gene3D" id="1.10.630.10">
    <property type="entry name" value="Cytochrome P450"/>
    <property type="match status" value="1"/>
</dbReference>
<reference evidence="10 12" key="1">
    <citation type="submission" date="2020-01" db="EMBL/GenBank/DDBJ databases">
        <authorList>
            <consortium name="DOE Joint Genome Institute"/>
            <person name="Haridas S."/>
            <person name="Albert R."/>
            <person name="Binder M."/>
            <person name="Bloem J."/>
            <person name="Labutti K."/>
            <person name="Salamov A."/>
            <person name="Andreopoulos B."/>
            <person name="Baker S.E."/>
            <person name="Barry K."/>
            <person name="Bills G."/>
            <person name="Bluhm B.H."/>
            <person name="Cannon C."/>
            <person name="Castanera R."/>
            <person name="Culley D.E."/>
            <person name="Daum C."/>
            <person name="Ezra D."/>
            <person name="Gonzalez J.B."/>
            <person name="Henrissat B."/>
            <person name="Kuo A."/>
            <person name="Liang C."/>
            <person name="Lipzen A."/>
            <person name="Lutzoni F."/>
            <person name="Magnuson J."/>
            <person name="Mondo S."/>
            <person name="Nolan M."/>
            <person name="Ohm R."/>
            <person name="Pangilinan J."/>
            <person name="Park H.-J."/>
            <person name="Ramirez L."/>
            <person name="Alfaro M."/>
            <person name="Sun H."/>
            <person name="Tritt A."/>
            <person name="Yoshinaga Y."/>
            <person name="Zwiers L.-H."/>
            <person name="Turgeon B.G."/>
            <person name="Goodwin S.B."/>
            <person name="Spatafora J.W."/>
            <person name="Crous P.W."/>
            <person name="Grigoriev I.V."/>
        </authorList>
    </citation>
    <scope>NUCLEOTIDE SEQUENCE</scope>
    <source>
        <strain evidence="10 12">CBS 781.70</strain>
    </source>
</reference>
<evidence type="ECO:0000256" key="5">
    <source>
        <dbReference type="ARBA" id="ARBA00023002"/>
    </source>
</evidence>
<name>A0A6G1FS10_9PEZI</name>
<dbReference type="GO" id="GO:0020037">
    <property type="term" value="F:heme binding"/>
    <property type="evidence" value="ECO:0007669"/>
    <property type="project" value="InterPro"/>
</dbReference>
<dbReference type="PRINTS" id="PR00463">
    <property type="entry name" value="EP450I"/>
</dbReference>
<proteinExistence type="inferred from homology"/>
<dbReference type="InterPro" id="IPR047146">
    <property type="entry name" value="Cyt_P450_E_CYP52_fungi"/>
</dbReference>
<dbReference type="InterPro" id="IPR002401">
    <property type="entry name" value="Cyt_P450_E_grp-I"/>
</dbReference>
<dbReference type="InterPro" id="IPR001128">
    <property type="entry name" value="Cyt_P450"/>
</dbReference>
<dbReference type="GO" id="GO:0005506">
    <property type="term" value="F:iron ion binding"/>
    <property type="evidence" value="ECO:0007669"/>
    <property type="project" value="InterPro"/>
</dbReference>
<dbReference type="GeneID" id="54420921"/>
<keyword evidence="7 9" id="KW-0503">Monooxygenase</keyword>
<organism evidence="10">
    <name type="scientific">Eremomyces bilateralis CBS 781.70</name>
    <dbReference type="NCBI Taxonomy" id="1392243"/>
    <lineage>
        <taxon>Eukaryota</taxon>
        <taxon>Fungi</taxon>
        <taxon>Dikarya</taxon>
        <taxon>Ascomycota</taxon>
        <taxon>Pezizomycotina</taxon>
        <taxon>Dothideomycetes</taxon>
        <taxon>Dothideomycetes incertae sedis</taxon>
        <taxon>Eremomycetales</taxon>
        <taxon>Eremomycetaceae</taxon>
        <taxon>Eremomyces</taxon>
    </lineage>
</organism>
<keyword evidence="6 8" id="KW-0408">Iron</keyword>
<evidence type="ECO:0000256" key="4">
    <source>
        <dbReference type="ARBA" id="ARBA00022723"/>
    </source>
</evidence>
<evidence type="ECO:0000256" key="3">
    <source>
        <dbReference type="ARBA" id="ARBA00022617"/>
    </source>
</evidence>
<keyword evidence="4 8" id="KW-0479">Metal-binding</keyword>
<protein>
    <submittedName>
        <fullName evidence="10 12">Cytochrome P450</fullName>
    </submittedName>
</protein>
<evidence type="ECO:0000313" key="10">
    <source>
        <dbReference type="EMBL" id="KAF1808459.1"/>
    </source>
</evidence>
<dbReference type="RefSeq" id="XP_033530090.1">
    <property type="nucleotide sequence ID" value="XM_033680351.1"/>
</dbReference>
<dbReference type="OrthoDB" id="1470350at2759"/>
<dbReference type="AlphaFoldDB" id="A0A6G1FS10"/>
<accession>A0A6G1FS10</accession>
<dbReference type="SUPFAM" id="SSF48264">
    <property type="entry name" value="Cytochrome P450"/>
    <property type="match status" value="1"/>
</dbReference>
<dbReference type="EMBL" id="ML975183">
    <property type="protein sequence ID" value="KAF1808459.1"/>
    <property type="molecule type" value="Genomic_DNA"/>
</dbReference>
<evidence type="ECO:0000256" key="2">
    <source>
        <dbReference type="ARBA" id="ARBA00010617"/>
    </source>
</evidence>
<dbReference type="InterPro" id="IPR017972">
    <property type="entry name" value="Cyt_P450_CS"/>
</dbReference>
<sequence>MKALPVDHSAWTAETDLLPLFHRLTLDTSTEFLFGESLEAQLSALPGRNHKATSYGRGEVAFAHHWESALRALSRGTRLGTQWKWAHNTAFREDRRKIHAFVDHFVQRALSLPQEEIEKGSEPKNGKYIFLYAIAAQTRDPSALRSAALNILIAGRDTTAQLLSWIFLLLAAHPRVFQQLRSRILKEFGTYDAPRNLDFASLKNCRYLQWTMNETLRLFPLVPVNNREAQRDTTLPVGGGPDGTRPVFVGKGEVVEFSLTTMHRRKDFWGPDANEFRPERWEARKMGWNYLPFNGGPRTCLGQQFALTEAGYVVVRLLQRFGELEGHGAWMADQVGDAQEDVGRIEGMGLVRHGLALSDAPGDGVRLRMKEMRG</sequence>
<dbReference type="PROSITE" id="PS00086">
    <property type="entry name" value="CYTOCHROME_P450"/>
    <property type="match status" value="1"/>
</dbReference>
<keyword evidence="3 8" id="KW-0349">Heme</keyword>
<dbReference type="GO" id="GO:0016705">
    <property type="term" value="F:oxidoreductase activity, acting on paired donors, with incorporation or reduction of molecular oxygen"/>
    <property type="evidence" value="ECO:0007669"/>
    <property type="project" value="InterPro"/>
</dbReference>
<dbReference type="PRINTS" id="PR00385">
    <property type="entry name" value="P450"/>
</dbReference>
<keyword evidence="5 9" id="KW-0560">Oxidoreductase</keyword>
<evidence type="ECO:0000256" key="6">
    <source>
        <dbReference type="ARBA" id="ARBA00023004"/>
    </source>
</evidence>
<comment type="cofactor">
    <cofactor evidence="1 8">
        <name>heme</name>
        <dbReference type="ChEBI" id="CHEBI:30413"/>
    </cofactor>
</comment>
<reference evidence="12" key="3">
    <citation type="submission" date="2025-04" db="UniProtKB">
        <authorList>
            <consortium name="RefSeq"/>
        </authorList>
    </citation>
    <scope>IDENTIFICATION</scope>
    <source>
        <strain evidence="12">CBS 781.70</strain>
    </source>
</reference>
<keyword evidence="11" id="KW-1185">Reference proteome</keyword>
<dbReference type="Pfam" id="PF00067">
    <property type="entry name" value="p450"/>
    <property type="match status" value="1"/>
</dbReference>
<comment type="similarity">
    <text evidence="2 9">Belongs to the cytochrome P450 family.</text>
</comment>
<evidence type="ECO:0000313" key="11">
    <source>
        <dbReference type="Proteomes" id="UP000504638"/>
    </source>
</evidence>
<feature type="binding site" description="axial binding residue" evidence="8">
    <location>
        <position position="300"/>
    </location>
    <ligand>
        <name>heme</name>
        <dbReference type="ChEBI" id="CHEBI:30413"/>
    </ligand>
    <ligandPart>
        <name>Fe</name>
        <dbReference type="ChEBI" id="CHEBI:18248"/>
    </ligandPart>
</feature>
<dbReference type="PANTHER" id="PTHR24287">
    <property type="entry name" value="P450, PUTATIVE (EUROFUNG)-RELATED"/>
    <property type="match status" value="1"/>
</dbReference>
<dbReference type="PANTHER" id="PTHR24287:SF1">
    <property type="entry name" value="P450, PUTATIVE (EUROFUNG)-RELATED"/>
    <property type="match status" value="1"/>
</dbReference>